<dbReference type="InterPro" id="IPR004839">
    <property type="entry name" value="Aminotransferase_I/II_large"/>
</dbReference>
<dbReference type="PANTHER" id="PTHR46383:SF1">
    <property type="entry name" value="ASPARTATE AMINOTRANSFERASE"/>
    <property type="match status" value="1"/>
</dbReference>
<keyword evidence="5" id="KW-0663">Pyridoxal phosphate</keyword>
<sequence>MSVLSDRINNLAESATIKMAKMGRELAAQGVDVISLSFGEPDFHTPEHVKEAAKKAMDDNFTYYTPVAGYPDLRKAISKKLKDENNLDYDPSQIVVSTGAKQAIANAVLCLVNPGEEVIIPTPYWVSYSEVVKLAEGKSVFIDTTVETNFKITPQQLEAAITPKSKLFMFSSPCNPTGSVYSKAELEGLAKVFEKHPDIYILSDEIYEHINFIGGHESIAQFDSIKDRVVIINGFSKAYAMTGWRIGYTASNKDIAAACDKMQGQITSGTCSITQRAGTAAYEGGLESVLKMREQFQKRRDIVYKLLSEVEGLKVNLPEGAFYFFPNVTEFFGKSYNGRTINNSDDLSLYLLQEGHVATVGGDSFGDPKSIRLSYAAAEDKLVEAMRRIKEALGKLQ</sequence>
<dbReference type="Gene3D" id="3.90.1150.10">
    <property type="entry name" value="Aspartate Aminotransferase, domain 1"/>
    <property type="match status" value="1"/>
</dbReference>
<dbReference type="Proteomes" id="UP000505355">
    <property type="component" value="Chromosome"/>
</dbReference>
<dbReference type="GO" id="GO:0030170">
    <property type="term" value="F:pyridoxal phosphate binding"/>
    <property type="evidence" value="ECO:0007669"/>
    <property type="project" value="InterPro"/>
</dbReference>
<evidence type="ECO:0000256" key="3">
    <source>
        <dbReference type="ARBA" id="ARBA00022576"/>
    </source>
</evidence>
<dbReference type="PANTHER" id="PTHR46383">
    <property type="entry name" value="ASPARTATE AMINOTRANSFERASE"/>
    <property type="match status" value="1"/>
</dbReference>
<evidence type="ECO:0000256" key="1">
    <source>
        <dbReference type="ARBA" id="ARBA00001933"/>
    </source>
</evidence>
<dbReference type="InterPro" id="IPR015421">
    <property type="entry name" value="PyrdxlP-dep_Trfase_major"/>
</dbReference>
<dbReference type="PRINTS" id="PR00753">
    <property type="entry name" value="ACCSYNTHASE"/>
</dbReference>
<dbReference type="RefSeq" id="WP_173413784.1">
    <property type="nucleotide sequence ID" value="NZ_CP054139.1"/>
</dbReference>
<reference evidence="8 9" key="1">
    <citation type="submission" date="2020-05" db="EMBL/GenBank/DDBJ databases">
        <title>Mucilaginibacter mali sp. nov.</title>
        <authorList>
            <person name="Kim H.S."/>
            <person name="Lee K.C."/>
            <person name="Suh M.K."/>
            <person name="Kim J.-S."/>
            <person name="Han K.-I."/>
            <person name="Eom M.K."/>
            <person name="Shin Y.K."/>
            <person name="Lee J.-S."/>
        </authorList>
    </citation>
    <scope>NUCLEOTIDE SEQUENCE [LARGE SCALE GENOMIC DNA]</scope>
    <source>
        <strain evidence="8 9">G2-14</strain>
    </source>
</reference>
<proteinExistence type="inferred from homology"/>
<evidence type="ECO:0000313" key="9">
    <source>
        <dbReference type="Proteomes" id="UP000505355"/>
    </source>
</evidence>
<dbReference type="InterPro" id="IPR015422">
    <property type="entry name" value="PyrdxlP-dep_Trfase_small"/>
</dbReference>
<name>A0A7D4PSG6_9SPHI</name>
<dbReference type="CDD" id="cd00609">
    <property type="entry name" value="AAT_like"/>
    <property type="match status" value="1"/>
</dbReference>
<dbReference type="Gene3D" id="3.40.640.10">
    <property type="entry name" value="Type I PLP-dependent aspartate aminotransferase-like (Major domain)"/>
    <property type="match status" value="1"/>
</dbReference>
<evidence type="ECO:0000256" key="6">
    <source>
        <dbReference type="RuleBase" id="RU000481"/>
    </source>
</evidence>
<dbReference type="SUPFAM" id="SSF53383">
    <property type="entry name" value="PLP-dependent transferases"/>
    <property type="match status" value="1"/>
</dbReference>
<feature type="domain" description="Aminotransferase class I/classII large" evidence="7">
    <location>
        <begin position="32"/>
        <end position="385"/>
    </location>
</feature>
<keyword evidence="3 6" id="KW-0032">Aminotransferase</keyword>
<dbReference type="InterPro" id="IPR004838">
    <property type="entry name" value="NHTrfase_class1_PyrdxlP-BS"/>
</dbReference>
<dbReference type="GO" id="GO:0008483">
    <property type="term" value="F:transaminase activity"/>
    <property type="evidence" value="ECO:0007669"/>
    <property type="project" value="UniProtKB-KW"/>
</dbReference>
<dbReference type="KEGG" id="mmab:HQ865_04740"/>
<accession>A0A7D4PSG6</accession>
<dbReference type="FunFam" id="3.40.640.10:FF:000033">
    <property type="entry name" value="Aspartate aminotransferase"/>
    <property type="match status" value="1"/>
</dbReference>
<keyword evidence="4 6" id="KW-0808">Transferase</keyword>
<dbReference type="GO" id="GO:0006520">
    <property type="term" value="P:amino acid metabolic process"/>
    <property type="evidence" value="ECO:0007669"/>
    <property type="project" value="InterPro"/>
</dbReference>
<dbReference type="InterPro" id="IPR050596">
    <property type="entry name" value="AspAT/PAT-like"/>
</dbReference>
<dbReference type="EMBL" id="CP054139">
    <property type="protein sequence ID" value="QKJ29088.1"/>
    <property type="molecule type" value="Genomic_DNA"/>
</dbReference>
<comment type="similarity">
    <text evidence="2 6">Belongs to the class-I pyridoxal-phosphate-dependent aminotransferase family.</text>
</comment>
<dbReference type="AlphaFoldDB" id="A0A7D4PSG6"/>
<comment type="cofactor">
    <cofactor evidence="1 6">
        <name>pyridoxal 5'-phosphate</name>
        <dbReference type="ChEBI" id="CHEBI:597326"/>
    </cofactor>
</comment>
<evidence type="ECO:0000259" key="7">
    <source>
        <dbReference type="Pfam" id="PF00155"/>
    </source>
</evidence>
<dbReference type="Pfam" id="PF00155">
    <property type="entry name" value="Aminotran_1_2"/>
    <property type="match status" value="1"/>
</dbReference>
<gene>
    <name evidence="8" type="ORF">HQ865_04740</name>
</gene>
<evidence type="ECO:0000256" key="2">
    <source>
        <dbReference type="ARBA" id="ARBA00007441"/>
    </source>
</evidence>
<evidence type="ECO:0000256" key="4">
    <source>
        <dbReference type="ARBA" id="ARBA00022679"/>
    </source>
</evidence>
<protein>
    <recommendedName>
        <fullName evidence="6">Aminotransferase</fullName>
        <ecNumber evidence="6">2.6.1.-</ecNumber>
    </recommendedName>
</protein>
<dbReference type="InterPro" id="IPR015424">
    <property type="entry name" value="PyrdxlP-dep_Trfase"/>
</dbReference>
<dbReference type="PROSITE" id="PS00105">
    <property type="entry name" value="AA_TRANSFER_CLASS_1"/>
    <property type="match status" value="1"/>
</dbReference>
<keyword evidence="9" id="KW-1185">Reference proteome</keyword>
<dbReference type="EC" id="2.6.1.-" evidence="6"/>
<evidence type="ECO:0000313" key="8">
    <source>
        <dbReference type="EMBL" id="QKJ29088.1"/>
    </source>
</evidence>
<evidence type="ECO:0000256" key="5">
    <source>
        <dbReference type="ARBA" id="ARBA00022898"/>
    </source>
</evidence>
<organism evidence="8 9">
    <name type="scientific">Mucilaginibacter mali</name>
    <dbReference type="NCBI Taxonomy" id="2740462"/>
    <lineage>
        <taxon>Bacteria</taxon>
        <taxon>Pseudomonadati</taxon>
        <taxon>Bacteroidota</taxon>
        <taxon>Sphingobacteriia</taxon>
        <taxon>Sphingobacteriales</taxon>
        <taxon>Sphingobacteriaceae</taxon>
        <taxon>Mucilaginibacter</taxon>
    </lineage>
</organism>